<keyword evidence="5" id="KW-0732">Signal</keyword>
<sequence length="335" mass="37028">MRLLSFAALVALVSSCAVTSAATHLDAGHQPVKRSLRQYDFNELSGTELDGEERNVGTKVNDVIKKADDLLGKVQSVPKSLTAVVKKAVIMSADDLAAVAKKIKAKYPKDLSASTLAQVNKVEEQRLKDLAKYSKESTDGMRRKIEPFPGMKIAPKEYLGSHIGRDMQRYGDDGSRLLSCNVISRPKEQGGGDVLLVSSSNPTKNDWLLPKGGWDKGEDVQKAAWREAIEEGGVNGKLTAGLGKLNFKNKDGKKYRYYAYKMQAKTVYDDWSESVRYRLWVSYEDALKMLGNRKEMVDIVKRAKLADDLAAANKLPKEDPKLAALDYLKPVTATN</sequence>
<dbReference type="InterPro" id="IPR000086">
    <property type="entry name" value="NUDIX_hydrolase_dom"/>
</dbReference>
<keyword evidence="4" id="KW-0460">Magnesium</keyword>
<accession>A0A8T1VWY6</accession>
<evidence type="ECO:0000256" key="4">
    <source>
        <dbReference type="ARBA" id="ARBA00022842"/>
    </source>
</evidence>
<proteinExistence type="predicted"/>
<protein>
    <submittedName>
        <fullName evidence="7">Nudix hydrolase 3</fullName>
    </submittedName>
</protein>
<feature type="domain" description="Nudix hydrolase" evidence="6">
    <location>
        <begin position="174"/>
        <end position="303"/>
    </location>
</feature>
<evidence type="ECO:0000259" key="6">
    <source>
        <dbReference type="PROSITE" id="PS51462"/>
    </source>
</evidence>
<dbReference type="AlphaFoldDB" id="A0A8T1VWY6"/>
<dbReference type="CDD" id="cd04666">
    <property type="entry name" value="NUDIX_DIPP2_like_Nudt4"/>
    <property type="match status" value="1"/>
</dbReference>
<dbReference type="OrthoDB" id="128927at2759"/>
<organism evidence="7 8">
    <name type="scientific">Phytophthora pseudosyringae</name>
    <dbReference type="NCBI Taxonomy" id="221518"/>
    <lineage>
        <taxon>Eukaryota</taxon>
        <taxon>Sar</taxon>
        <taxon>Stramenopiles</taxon>
        <taxon>Oomycota</taxon>
        <taxon>Peronosporomycetes</taxon>
        <taxon>Peronosporales</taxon>
        <taxon>Peronosporaceae</taxon>
        <taxon>Phytophthora</taxon>
    </lineage>
</organism>
<dbReference type="InterPro" id="IPR047198">
    <property type="entry name" value="DDP-like_NUDIX"/>
</dbReference>
<gene>
    <name evidence="7" type="primary">NUDT3_2</name>
    <name evidence="7" type="ORF">PHYPSEUDO_002588</name>
</gene>
<keyword evidence="3 7" id="KW-0378">Hydrolase</keyword>
<evidence type="ECO:0000313" key="8">
    <source>
        <dbReference type="Proteomes" id="UP000694044"/>
    </source>
</evidence>
<keyword evidence="2" id="KW-0479">Metal-binding</keyword>
<dbReference type="PANTHER" id="PTHR12629:SF0">
    <property type="entry name" value="DIPHOSPHOINOSITOL-POLYPHOSPHATE DIPHOSPHATASE"/>
    <property type="match status" value="1"/>
</dbReference>
<keyword evidence="8" id="KW-1185">Reference proteome</keyword>
<feature type="chain" id="PRO_5035926222" evidence="5">
    <location>
        <begin position="22"/>
        <end position="335"/>
    </location>
</feature>
<evidence type="ECO:0000256" key="2">
    <source>
        <dbReference type="ARBA" id="ARBA00022723"/>
    </source>
</evidence>
<dbReference type="Pfam" id="PF00293">
    <property type="entry name" value="NUDIX"/>
    <property type="match status" value="1"/>
</dbReference>
<dbReference type="Proteomes" id="UP000694044">
    <property type="component" value="Unassembled WGS sequence"/>
</dbReference>
<dbReference type="GO" id="GO:0016462">
    <property type="term" value="F:pyrophosphatase activity"/>
    <property type="evidence" value="ECO:0007669"/>
    <property type="project" value="InterPro"/>
</dbReference>
<feature type="signal peptide" evidence="5">
    <location>
        <begin position="1"/>
        <end position="21"/>
    </location>
</feature>
<dbReference type="GO" id="GO:0005737">
    <property type="term" value="C:cytoplasm"/>
    <property type="evidence" value="ECO:0007669"/>
    <property type="project" value="TreeGrafter"/>
</dbReference>
<comment type="cofactor">
    <cofactor evidence="1">
        <name>Mg(2+)</name>
        <dbReference type="ChEBI" id="CHEBI:18420"/>
    </cofactor>
</comment>
<dbReference type="GO" id="GO:0046872">
    <property type="term" value="F:metal ion binding"/>
    <property type="evidence" value="ECO:0007669"/>
    <property type="project" value="UniProtKB-KW"/>
</dbReference>
<evidence type="ECO:0000256" key="3">
    <source>
        <dbReference type="ARBA" id="ARBA00022801"/>
    </source>
</evidence>
<dbReference type="PROSITE" id="PS51257">
    <property type="entry name" value="PROKAR_LIPOPROTEIN"/>
    <property type="match status" value="1"/>
</dbReference>
<evidence type="ECO:0000313" key="7">
    <source>
        <dbReference type="EMBL" id="KAG7384473.1"/>
    </source>
</evidence>
<dbReference type="EMBL" id="JAGDFM010000147">
    <property type="protein sequence ID" value="KAG7384473.1"/>
    <property type="molecule type" value="Genomic_DNA"/>
</dbReference>
<evidence type="ECO:0000256" key="5">
    <source>
        <dbReference type="SAM" id="SignalP"/>
    </source>
</evidence>
<dbReference type="PANTHER" id="PTHR12629">
    <property type="entry name" value="DIPHOSPHOINOSITOL POLYPHOSPHATE PHOSPHOHYDROLASE"/>
    <property type="match status" value="1"/>
</dbReference>
<dbReference type="InterPro" id="IPR020084">
    <property type="entry name" value="NUDIX_hydrolase_CS"/>
</dbReference>
<comment type="caution">
    <text evidence="7">The sequence shown here is derived from an EMBL/GenBank/DDBJ whole genome shotgun (WGS) entry which is preliminary data.</text>
</comment>
<name>A0A8T1VWY6_9STRA</name>
<reference evidence="7" key="1">
    <citation type="submission" date="2021-02" db="EMBL/GenBank/DDBJ databases">
        <authorList>
            <person name="Palmer J.M."/>
        </authorList>
    </citation>
    <scope>NUCLEOTIDE SEQUENCE</scope>
    <source>
        <strain evidence="7">SCRP734</strain>
    </source>
</reference>
<dbReference type="PROSITE" id="PS00893">
    <property type="entry name" value="NUDIX_BOX"/>
    <property type="match status" value="1"/>
</dbReference>
<dbReference type="PROSITE" id="PS51462">
    <property type="entry name" value="NUDIX"/>
    <property type="match status" value="1"/>
</dbReference>
<evidence type="ECO:0000256" key="1">
    <source>
        <dbReference type="ARBA" id="ARBA00001946"/>
    </source>
</evidence>
<dbReference type="GO" id="GO:0005634">
    <property type="term" value="C:nucleus"/>
    <property type="evidence" value="ECO:0007669"/>
    <property type="project" value="TreeGrafter"/>
</dbReference>